<dbReference type="PROSITE" id="PS51371">
    <property type="entry name" value="CBS"/>
    <property type="match status" value="2"/>
</dbReference>
<feature type="transmembrane region" description="Helical" evidence="3">
    <location>
        <begin position="12"/>
        <end position="37"/>
    </location>
</feature>
<feature type="transmembrane region" description="Helical" evidence="3">
    <location>
        <begin position="93"/>
        <end position="113"/>
    </location>
</feature>
<evidence type="ECO:0000256" key="3">
    <source>
        <dbReference type="SAM" id="Phobius"/>
    </source>
</evidence>
<sequence>MPYTQDRMTNRRGVAAVESAAVLALIILGALFALYALSTSTRQSFQSVSMQIDANQPANATGGGHPGSTDTAVANSGVSATDVAPPAHDKAEVAIAVCVFCLVVIGGLYLRLWQKRSGDLKRKEEEVDEIHLRSHALRQILAKRNSIFNRIDDNWESILSGHAIVETYMSSNVVTVDPEMPKADALFKMQEAGFRRFMVKRTDGSMAGVVSRQDILSKPGDRVCDVMTDNPRMATPETEIHTALSVLLENRISCLPVVKDKMLVGLLSVSDLLMVLQCLLRDLSTRQIDPTFVEAQAHHDRCELMPEIDPQERRLQQYLSPAKPIHS</sequence>
<evidence type="ECO:0000256" key="2">
    <source>
        <dbReference type="PROSITE-ProRule" id="PRU00703"/>
    </source>
</evidence>
<dbReference type="Gene3D" id="3.10.580.10">
    <property type="entry name" value="CBS-domain"/>
    <property type="match status" value="2"/>
</dbReference>
<keyword evidence="3" id="KW-0472">Membrane</keyword>
<dbReference type="InterPro" id="IPR046342">
    <property type="entry name" value="CBS_dom_sf"/>
</dbReference>
<protein>
    <submittedName>
        <fullName evidence="5">Inosine 5'-monophosphate dehydrogenase</fullName>
    </submittedName>
</protein>
<accession>A0A517NWZ2</accession>
<dbReference type="InterPro" id="IPR051257">
    <property type="entry name" value="Diverse_CBS-Domain"/>
</dbReference>
<keyword evidence="1 2" id="KW-0129">CBS domain</keyword>
<evidence type="ECO:0000259" key="4">
    <source>
        <dbReference type="PROSITE" id="PS51371"/>
    </source>
</evidence>
<dbReference type="Proteomes" id="UP000319817">
    <property type="component" value="Chromosome"/>
</dbReference>
<keyword evidence="3" id="KW-1133">Transmembrane helix</keyword>
<dbReference type="PANTHER" id="PTHR43080">
    <property type="entry name" value="CBS DOMAIN-CONTAINING PROTEIN CBSX3, MITOCHONDRIAL"/>
    <property type="match status" value="1"/>
</dbReference>
<dbReference type="SMART" id="SM00116">
    <property type="entry name" value="CBS"/>
    <property type="match status" value="2"/>
</dbReference>
<dbReference type="AlphaFoldDB" id="A0A517NWZ2"/>
<dbReference type="EMBL" id="CP036526">
    <property type="protein sequence ID" value="QDT11657.1"/>
    <property type="molecule type" value="Genomic_DNA"/>
</dbReference>
<name>A0A517NWZ2_9BACT</name>
<feature type="domain" description="CBS" evidence="4">
    <location>
        <begin position="169"/>
        <end position="226"/>
    </location>
</feature>
<dbReference type="RefSeq" id="WP_419189084.1">
    <property type="nucleotide sequence ID" value="NZ_CP036526.1"/>
</dbReference>
<dbReference type="SUPFAM" id="SSF54631">
    <property type="entry name" value="CBS-domain pair"/>
    <property type="match status" value="1"/>
</dbReference>
<keyword evidence="6" id="KW-1185">Reference proteome</keyword>
<evidence type="ECO:0000313" key="6">
    <source>
        <dbReference type="Proteomes" id="UP000319817"/>
    </source>
</evidence>
<feature type="domain" description="CBS" evidence="4">
    <location>
        <begin position="227"/>
        <end position="283"/>
    </location>
</feature>
<reference evidence="5 6" key="1">
    <citation type="submission" date="2019-02" db="EMBL/GenBank/DDBJ databases">
        <title>Deep-cultivation of Planctomycetes and their phenomic and genomic characterization uncovers novel biology.</title>
        <authorList>
            <person name="Wiegand S."/>
            <person name="Jogler M."/>
            <person name="Boedeker C."/>
            <person name="Pinto D."/>
            <person name="Vollmers J."/>
            <person name="Rivas-Marin E."/>
            <person name="Kohn T."/>
            <person name="Peeters S.H."/>
            <person name="Heuer A."/>
            <person name="Rast P."/>
            <person name="Oberbeckmann S."/>
            <person name="Bunk B."/>
            <person name="Jeske O."/>
            <person name="Meyerdierks A."/>
            <person name="Storesund J.E."/>
            <person name="Kallscheuer N."/>
            <person name="Luecker S."/>
            <person name="Lage O.M."/>
            <person name="Pohl T."/>
            <person name="Merkel B.J."/>
            <person name="Hornburger P."/>
            <person name="Mueller R.-W."/>
            <person name="Bruemmer F."/>
            <person name="Labrenz M."/>
            <person name="Spormann A.M."/>
            <person name="Op den Camp H."/>
            <person name="Overmann J."/>
            <person name="Amann R."/>
            <person name="Jetten M.S.M."/>
            <person name="Mascher T."/>
            <person name="Medema M.H."/>
            <person name="Devos D.P."/>
            <person name="Kaster A.-K."/>
            <person name="Ovreas L."/>
            <person name="Rohde M."/>
            <person name="Galperin M.Y."/>
            <person name="Jogler C."/>
        </authorList>
    </citation>
    <scope>NUCLEOTIDE SEQUENCE [LARGE SCALE GENOMIC DNA]</scope>
    <source>
        <strain evidence="5 6">K23_9</strain>
    </source>
</reference>
<evidence type="ECO:0000313" key="5">
    <source>
        <dbReference type="EMBL" id="QDT11657.1"/>
    </source>
</evidence>
<organism evidence="5 6">
    <name type="scientific">Stieleria marina</name>
    <dbReference type="NCBI Taxonomy" id="1930275"/>
    <lineage>
        <taxon>Bacteria</taxon>
        <taxon>Pseudomonadati</taxon>
        <taxon>Planctomycetota</taxon>
        <taxon>Planctomycetia</taxon>
        <taxon>Pirellulales</taxon>
        <taxon>Pirellulaceae</taxon>
        <taxon>Stieleria</taxon>
    </lineage>
</organism>
<keyword evidence="3" id="KW-0812">Transmembrane</keyword>
<evidence type="ECO:0000256" key="1">
    <source>
        <dbReference type="ARBA" id="ARBA00023122"/>
    </source>
</evidence>
<dbReference type="InterPro" id="IPR000644">
    <property type="entry name" value="CBS_dom"/>
</dbReference>
<dbReference type="PANTHER" id="PTHR43080:SF2">
    <property type="entry name" value="CBS DOMAIN-CONTAINING PROTEIN"/>
    <property type="match status" value="1"/>
</dbReference>
<gene>
    <name evidence="5" type="ORF">K239x_36570</name>
</gene>
<dbReference type="Pfam" id="PF00571">
    <property type="entry name" value="CBS"/>
    <property type="match status" value="2"/>
</dbReference>
<proteinExistence type="predicted"/>